<sequence>MSTERPLTGRTRKTWQEEPSRKGMKNTKTERFGILGFSLGGVREKPVEREAPGGPTAVPEDEDEEEEEVSS</sequence>
<feature type="compositionally biased region" description="Acidic residues" evidence="1">
    <location>
        <begin position="59"/>
        <end position="71"/>
    </location>
</feature>
<feature type="region of interest" description="Disordered" evidence="1">
    <location>
        <begin position="41"/>
        <end position="71"/>
    </location>
</feature>
<name>A0AAN8P293_POLSC</name>
<protein>
    <submittedName>
        <fullName evidence="2">Uncharacterized protein</fullName>
    </submittedName>
</protein>
<comment type="caution">
    <text evidence="2">The sequence shown here is derived from an EMBL/GenBank/DDBJ whole genome shotgun (WGS) entry which is preliminary data.</text>
</comment>
<dbReference type="Proteomes" id="UP001372834">
    <property type="component" value="Unassembled WGS sequence"/>
</dbReference>
<dbReference type="AlphaFoldDB" id="A0AAN8P293"/>
<dbReference type="EMBL" id="JAWJWE010000006">
    <property type="protein sequence ID" value="KAK6632861.1"/>
    <property type="molecule type" value="Genomic_DNA"/>
</dbReference>
<organism evidence="2 3">
    <name type="scientific">Polyplax serrata</name>
    <name type="common">Common mouse louse</name>
    <dbReference type="NCBI Taxonomy" id="468196"/>
    <lineage>
        <taxon>Eukaryota</taxon>
        <taxon>Metazoa</taxon>
        <taxon>Ecdysozoa</taxon>
        <taxon>Arthropoda</taxon>
        <taxon>Hexapoda</taxon>
        <taxon>Insecta</taxon>
        <taxon>Pterygota</taxon>
        <taxon>Neoptera</taxon>
        <taxon>Paraneoptera</taxon>
        <taxon>Psocodea</taxon>
        <taxon>Troctomorpha</taxon>
        <taxon>Phthiraptera</taxon>
        <taxon>Anoplura</taxon>
        <taxon>Polyplacidae</taxon>
        <taxon>Polyplax</taxon>
    </lineage>
</organism>
<feature type="region of interest" description="Disordered" evidence="1">
    <location>
        <begin position="1"/>
        <end position="26"/>
    </location>
</feature>
<gene>
    <name evidence="2" type="ORF">RUM43_012600</name>
</gene>
<feature type="compositionally biased region" description="Basic and acidic residues" evidence="1">
    <location>
        <begin position="14"/>
        <end position="26"/>
    </location>
</feature>
<proteinExistence type="predicted"/>
<evidence type="ECO:0000313" key="2">
    <source>
        <dbReference type="EMBL" id="KAK6632861.1"/>
    </source>
</evidence>
<evidence type="ECO:0000313" key="3">
    <source>
        <dbReference type="Proteomes" id="UP001372834"/>
    </source>
</evidence>
<accession>A0AAN8P293</accession>
<reference evidence="2 3" key="1">
    <citation type="submission" date="2023-10" db="EMBL/GenBank/DDBJ databases">
        <title>Genomes of two closely related lineages of the louse Polyplax serrata with different host specificities.</title>
        <authorList>
            <person name="Martinu J."/>
            <person name="Tarabai H."/>
            <person name="Stefka J."/>
            <person name="Hypsa V."/>
        </authorList>
    </citation>
    <scope>NUCLEOTIDE SEQUENCE [LARGE SCALE GENOMIC DNA]</scope>
    <source>
        <strain evidence="2">HR10_N</strain>
    </source>
</reference>
<feature type="compositionally biased region" description="Basic and acidic residues" evidence="1">
    <location>
        <begin position="42"/>
        <end position="51"/>
    </location>
</feature>
<evidence type="ECO:0000256" key="1">
    <source>
        <dbReference type="SAM" id="MobiDB-lite"/>
    </source>
</evidence>